<keyword evidence="4 7" id="KW-1133">Transmembrane helix</keyword>
<protein>
    <submittedName>
        <fullName evidence="8">Uncharacterized protein</fullName>
    </submittedName>
</protein>
<evidence type="ECO:0000256" key="6">
    <source>
        <dbReference type="SAM" id="MobiDB-lite"/>
    </source>
</evidence>
<evidence type="ECO:0000313" key="9">
    <source>
        <dbReference type="Proteomes" id="UP000698800"/>
    </source>
</evidence>
<dbReference type="OrthoDB" id="5376140at2759"/>
<evidence type="ECO:0000256" key="3">
    <source>
        <dbReference type="ARBA" id="ARBA00022692"/>
    </source>
</evidence>
<feature type="region of interest" description="Disordered" evidence="6">
    <location>
        <begin position="111"/>
        <end position="131"/>
    </location>
</feature>
<comment type="subcellular location">
    <subcellularLocation>
        <location evidence="1">Membrane</location>
        <topology evidence="1">Multi-pass membrane protein</topology>
    </subcellularLocation>
</comment>
<feature type="region of interest" description="Disordered" evidence="6">
    <location>
        <begin position="1"/>
        <end position="73"/>
    </location>
</feature>
<feature type="compositionally biased region" description="Polar residues" evidence="6">
    <location>
        <begin position="40"/>
        <end position="52"/>
    </location>
</feature>
<evidence type="ECO:0000256" key="5">
    <source>
        <dbReference type="ARBA" id="ARBA00023136"/>
    </source>
</evidence>
<evidence type="ECO:0000256" key="1">
    <source>
        <dbReference type="ARBA" id="ARBA00004141"/>
    </source>
</evidence>
<organism evidence="8 9">
    <name type="scientific">Glutinoglossum americanum</name>
    <dbReference type="NCBI Taxonomy" id="1670608"/>
    <lineage>
        <taxon>Eukaryota</taxon>
        <taxon>Fungi</taxon>
        <taxon>Dikarya</taxon>
        <taxon>Ascomycota</taxon>
        <taxon>Pezizomycotina</taxon>
        <taxon>Geoglossomycetes</taxon>
        <taxon>Geoglossales</taxon>
        <taxon>Geoglossaceae</taxon>
        <taxon>Glutinoglossum</taxon>
    </lineage>
</organism>
<evidence type="ECO:0000256" key="2">
    <source>
        <dbReference type="ARBA" id="ARBA00008803"/>
    </source>
</evidence>
<keyword evidence="5 7" id="KW-0472">Membrane</keyword>
<evidence type="ECO:0000256" key="7">
    <source>
        <dbReference type="SAM" id="Phobius"/>
    </source>
</evidence>
<dbReference type="PANTHER" id="PTHR13317">
    <property type="entry name" value="TRANSMEMBRANE ANTERIOR POSTERIOR TRANSFORMATION PROTEIN 1 HOMOLOG"/>
    <property type="match status" value="1"/>
</dbReference>
<feature type="region of interest" description="Disordered" evidence="6">
    <location>
        <begin position="402"/>
        <end position="434"/>
    </location>
</feature>
<dbReference type="InterPro" id="IPR008010">
    <property type="entry name" value="Tatp1"/>
</dbReference>
<feature type="compositionally biased region" description="Pro residues" evidence="6">
    <location>
        <begin position="225"/>
        <end position="239"/>
    </location>
</feature>
<dbReference type="Pfam" id="PF05346">
    <property type="entry name" value="DUF747"/>
    <property type="match status" value="1"/>
</dbReference>
<dbReference type="GO" id="GO:0005789">
    <property type="term" value="C:endoplasmic reticulum membrane"/>
    <property type="evidence" value="ECO:0007669"/>
    <property type="project" value="TreeGrafter"/>
</dbReference>
<name>A0A9P8IEZ3_9PEZI</name>
<reference evidence="8" key="1">
    <citation type="submission" date="2021-03" db="EMBL/GenBank/DDBJ databases">
        <title>Comparative genomics and phylogenomic investigation of the class Geoglossomycetes provide insights into ecological specialization and systematics.</title>
        <authorList>
            <person name="Melie T."/>
            <person name="Pirro S."/>
            <person name="Miller A.N."/>
            <person name="Quandt A."/>
        </authorList>
    </citation>
    <scope>NUCLEOTIDE SEQUENCE</scope>
    <source>
        <strain evidence="8">GBOQ0MN5Z8</strain>
    </source>
</reference>
<evidence type="ECO:0000313" key="8">
    <source>
        <dbReference type="EMBL" id="KAH0545256.1"/>
    </source>
</evidence>
<keyword evidence="9" id="KW-1185">Reference proteome</keyword>
<gene>
    <name evidence="8" type="ORF">FGG08_000710</name>
</gene>
<keyword evidence="3 7" id="KW-0812">Transmembrane</keyword>
<proteinExistence type="inferred from homology"/>
<dbReference type="EMBL" id="JAGHQL010000008">
    <property type="protein sequence ID" value="KAH0545256.1"/>
    <property type="molecule type" value="Genomic_DNA"/>
</dbReference>
<dbReference type="PANTHER" id="PTHR13317:SF4">
    <property type="entry name" value="TRANSMEMBRANE ANTERIOR POSTERIOR TRANSFORMATION PROTEIN 1 HOMOLOG"/>
    <property type="match status" value="1"/>
</dbReference>
<comment type="caution">
    <text evidence="8">The sequence shown here is derived from an EMBL/GenBank/DDBJ whole genome shotgun (WGS) entry which is preliminary data.</text>
</comment>
<feature type="compositionally biased region" description="Polar residues" evidence="6">
    <location>
        <begin position="154"/>
        <end position="166"/>
    </location>
</feature>
<dbReference type="AlphaFoldDB" id="A0A9P8IEZ3"/>
<evidence type="ECO:0000256" key="4">
    <source>
        <dbReference type="ARBA" id="ARBA00022989"/>
    </source>
</evidence>
<feature type="transmembrane region" description="Helical" evidence="7">
    <location>
        <begin position="799"/>
        <end position="829"/>
    </location>
</feature>
<sequence length="911" mass="100740">MSEAEEAGKESATGNQLSSIPSIGTLLPSPFDNEQLPSPALSQMSRTSSWSSELYVEDGSLSKDNGSENERKVLKLSPDRIARLTSSPKSLPLHVAPLVTPSISIFEDVGLSGQRGTTKPNSKDGSEGRANAGRLVDGIVNLAEARVVEPRLLSSTTKDSQTTHNAFRSGFSARAVSTPPSIRRKNSTVRSNGAAHHYSSPKHGNRAQLQVDIPRHPAVHNPFPSSKPPPSPVPPPSPMLPSSIPLPPLSIPIYLQLELSSTKPSSLYIHHSATSDLLYESSKITFERILNFLILAPQLERVLWFGALACLDSWLYSFTILPLRFLKALGMLARWCGESLVNEIKEITKFIYLGVGRVWRRRRRKVASTASHSAPTLSDATRPQIGLNPKLQPNAGSSMLLAPENGNAVHSHPHPPADHPRPGGTAQGRKRSKSIPSALLPSHKADLLKGLVVIFSCYLLMWFDASRMYHSIRGQAAIKLYVIYNVLEVSDRLLAALGQDVFECLFSKETLERKPDGRSKILRPFGMLLLALSYNVIHAVALFYQVITLNVAVNSYSNALLALILSNQFVEIKSTVFKRFEKENLFQLTCADIVERFQLWLMLLIIASRNLIEVGTGVGSSGDSGASVTNGIPLTGGNILPRSFTIFPKWTGQVIGPFLLVLGSEMLVDWLKHAYITKFNNTSPAIYGRFLDVLAKDYYSHAFVDQNLTRRLGLPVIPLSCLFIRASLQTYHMFLETHVPLPIPSTATSLDESSTTSPTTTDALQHFDNILRRALGRSSFGIGSPSGSITALWNTDDVIALLTMLIFFLGLFLLLLGAKLVLGMLLLGFSRNRYRSMKEREREVVDTRGKRFGGFGMVDVNEEKRRWIYKDDPEGLRVLREREKAIREKEVRMEASFGGVSRYSMVAKRIW</sequence>
<feature type="compositionally biased region" description="Polar residues" evidence="6">
    <location>
        <begin position="12"/>
        <end position="22"/>
    </location>
</feature>
<accession>A0A9P8IEZ3</accession>
<comment type="similarity">
    <text evidence="2">Belongs to the TAPT1 family.</text>
</comment>
<feature type="region of interest" description="Disordered" evidence="6">
    <location>
        <begin position="154"/>
        <end position="239"/>
    </location>
</feature>
<dbReference type="Proteomes" id="UP000698800">
    <property type="component" value="Unassembled WGS sequence"/>
</dbReference>